<reference evidence="14 15" key="1">
    <citation type="submission" date="2015-02" db="EMBL/GenBank/DDBJ databases">
        <title>Draft genome sequence of Kitasatospora griseola MF730-N6, a bafilomycin, terpentecin and satosporin producer.</title>
        <authorList>
            <person name="Arens J.C."/>
            <person name="Haltli B."/>
            <person name="Kerr R.G."/>
        </authorList>
    </citation>
    <scope>NUCLEOTIDE SEQUENCE [LARGE SCALE GENOMIC DNA]</scope>
    <source>
        <strain evidence="14 15">MF730-N6</strain>
    </source>
</reference>
<evidence type="ECO:0000313" key="15">
    <source>
        <dbReference type="Proteomes" id="UP000032066"/>
    </source>
</evidence>
<evidence type="ECO:0000256" key="10">
    <source>
        <dbReference type="HAMAP-Rule" id="MF_00186"/>
    </source>
</evidence>
<evidence type="ECO:0000256" key="9">
    <source>
        <dbReference type="ARBA" id="ARBA00054633"/>
    </source>
</evidence>
<dbReference type="PATRIC" id="fig|2064.6.peg.1541"/>
<feature type="binding site" evidence="10">
    <location>
        <position position="267"/>
    </location>
    <ligand>
        <name>ADP</name>
        <dbReference type="ChEBI" id="CHEBI:456216"/>
    </ligand>
</feature>
<comment type="function">
    <text evidence="9 10">Key enzyme in the regulation of glycerol uptake and metabolism. Catalyzes the phosphorylation of glycerol to yield sn-glycerol 3-phosphate.</text>
</comment>
<feature type="binding site" evidence="10">
    <location>
        <position position="135"/>
    </location>
    <ligand>
        <name>sn-glycerol 3-phosphate</name>
        <dbReference type="ChEBI" id="CHEBI:57597"/>
    </ligand>
</feature>
<evidence type="ECO:0000259" key="13">
    <source>
        <dbReference type="Pfam" id="PF02782"/>
    </source>
</evidence>
<dbReference type="NCBIfam" id="NF000756">
    <property type="entry name" value="PRK00047.1"/>
    <property type="match status" value="1"/>
</dbReference>
<dbReference type="FunFam" id="3.30.420.40:FF:000008">
    <property type="entry name" value="Glycerol kinase"/>
    <property type="match status" value="1"/>
</dbReference>
<dbReference type="PANTHER" id="PTHR10196">
    <property type="entry name" value="SUGAR KINASE"/>
    <property type="match status" value="1"/>
</dbReference>
<evidence type="ECO:0000256" key="5">
    <source>
        <dbReference type="ARBA" id="ARBA00022777"/>
    </source>
</evidence>
<dbReference type="EMBL" id="JXZB01000001">
    <property type="protein sequence ID" value="KIQ67105.1"/>
    <property type="molecule type" value="Genomic_DNA"/>
</dbReference>
<feature type="binding site" evidence="10">
    <location>
        <position position="83"/>
    </location>
    <ligand>
        <name>sn-glycerol 3-phosphate</name>
        <dbReference type="ChEBI" id="CHEBI:57597"/>
    </ligand>
</feature>
<dbReference type="InterPro" id="IPR018485">
    <property type="entry name" value="FGGY_C"/>
</dbReference>
<feature type="binding site" evidence="10">
    <location>
        <position position="14"/>
    </location>
    <ligand>
        <name>ATP</name>
        <dbReference type="ChEBI" id="CHEBI:30616"/>
    </ligand>
</feature>
<dbReference type="HAMAP" id="MF_00186">
    <property type="entry name" value="Glycerol_kin"/>
    <property type="match status" value="1"/>
</dbReference>
<dbReference type="GO" id="GO:0006072">
    <property type="term" value="P:glycerol-3-phosphate metabolic process"/>
    <property type="evidence" value="ECO:0007669"/>
    <property type="project" value="InterPro"/>
</dbReference>
<organism evidence="14 15">
    <name type="scientific">Kitasatospora griseola</name>
    <name type="common">Streptomyces griseolosporeus</name>
    <dbReference type="NCBI Taxonomy" id="2064"/>
    <lineage>
        <taxon>Bacteria</taxon>
        <taxon>Bacillati</taxon>
        <taxon>Actinomycetota</taxon>
        <taxon>Actinomycetes</taxon>
        <taxon>Kitasatosporales</taxon>
        <taxon>Streptomycetaceae</taxon>
        <taxon>Kitasatospora</taxon>
    </lineage>
</organism>
<feature type="binding site" evidence="10">
    <location>
        <position position="311"/>
    </location>
    <ligand>
        <name>ADP</name>
        <dbReference type="ChEBI" id="CHEBI:456216"/>
    </ligand>
</feature>
<evidence type="ECO:0000256" key="11">
    <source>
        <dbReference type="RuleBase" id="RU003733"/>
    </source>
</evidence>
<feature type="binding site" evidence="10">
    <location>
        <position position="83"/>
    </location>
    <ligand>
        <name>glycerol</name>
        <dbReference type="ChEBI" id="CHEBI:17754"/>
    </ligand>
</feature>
<comment type="caution">
    <text evidence="14">The sequence shown here is derived from an EMBL/GenBank/DDBJ whole genome shotgun (WGS) entry which is preliminary data.</text>
</comment>
<dbReference type="GO" id="GO:0019563">
    <property type="term" value="P:glycerol catabolic process"/>
    <property type="evidence" value="ECO:0007669"/>
    <property type="project" value="UniProtKB-UniRule"/>
</dbReference>
<dbReference type="Proteomes" id="UP000032066">
    <property type="component" value="Unassembled WGS sequence"/>
</dbReference>
<keyword evidence="5 10" id="KW-0418">Kinase</keyword>
<proteinExistence type="inferred from homology"/>
<feature type="binding site" evidence="10">
    <location>
        <position position="13"/>
    </location>
    <ligand>
        <name>ATP</name>
        <dbReference type="ChEBI" id="CHEBI:30616"/>
    </ligand>
</feature>
<evidence type="ECO:0000256" key="1">
    <source>
        <dbReference type="ARBA" id="ARBA00005190"/>
    </source>
</evidence>
<keyword evidence="6 10" id="KW-0319">Glycerol metabolism</keyword>
<feature type="binding site" evidence="10">
    <location>
        <position position="416"/>
    </location>
    <ligand>
        <name>ADP</name>
        <dbReference type="ChEBI" id="CHEBI:456216"/>
    </ligand>
</feature>
<feature type="binding site" evidence="10">
    <location>
        <position position="84"/>
    </location>
    <ligand>
        <name>sn-glycerol 3-phosphate</name>
        <dbReference type="ChEBI" id="CHEBI:57597"/>
    </ligand>
</feature>
<comment type="catalytic activity">
    <reaction evidence="8 10">
        <text>glycerol + ATP = sn-glycerol 3-phosphate + ADP + H(+)</text>
        <dbReference type="Rhea" id="RHEA:21644"/>
        <dbReference type="ChEBI" id="CHEBI:15378"/>
        <dbReference type="ChEBI" id="CHEBI:17754"/>
        <dbReference type="ChEBI" id="CHEBI:30616"/>
        <dbReference type="ChEBI" id="CHEBI:57597"/>
        <dbReference type="ChEBI" id="CHEBI:456216"/>
        <dbReference type="EC" id="2.7.1.30"/>
    </reaction>
</comment>
<sequence>MTASYIAAIDQGTTSSRCILFGADGRIVAVEQQEHAQIFPQPGWVEHDAAEIWTRVQAVVRGALDKAGLTREDVRAVGITNQRETTVLWDRHTGEPVHHAIVWQDTRTEALCRELGRNVGQDRFRRETGLPLASYFAGPKIRWLLDNVEGLRERAEAGDILFGTMDTWLIWNLTGGVNGGRHVTDVTNASRTLLMNLHTLEWDERIAESIGVPMAMLPQIRSSAEVYGEAVGVLAGVPVAAALGDQQAALFGQTCFDVGEAKSTYGTGTFLLLNTGERIVNSYHGLLTTVGYRIGDRPPVYALEGSIAVTGSLVQWLRDQLGIISTAAEIETLAGTVEDNGGAYFVPAFSGLFAPYWRSDARGVITGLTRYVTKGHLARAVLEATAWQTREVVDAMQKDSGVTLTALKVDGGMTSNNLLMQNIADVLNVPVERPYVAETTALGAAYAAGLAVGFWDGLDTLRANWHRAAEWTPRMDDATREREHRNWLKAVERTMGWIEQDDEQPQL</sequence>
<evidence type="ECO:0000256" key="3">
    <source>
        <dbReference type="ARBA" id="ARBA00022679"/>
    </source>
</evidence>
<feature type="binding site" evidence="10">
    <location>
        <position position="412"/>
    </location>
    <ligand>
        <name>ATP</name>
        <dbReference type="ChEBI" id="CHEBI:30616"/>
    </ligand>
</feature>
<dbReference type="InterPro" id="IPR005999">
    <property type="entry name" value="Glycerol_kin"/>
</dbReference>
<keyword evidence="4 10" id="KW-0547">Nucleotide-binding</keyword>
<feature type="binding site" evidence="10">
    <location>
        <position position="412"/>
    </location>
    <ligand>
        <name>ADP</name>
        <dbReference type="ChEBI" id="CHEBI:456216"/>
    </ligand>
</feature>
<keyword evidence="7 10" id="KW-0067">ATP-binding</keyword>
<dbReference type="InterPro" id="IPR018484">
    <property type="entry name" value="FGGY_N"/>
</dbReference>
<feature type="domain" description="Carbohydrate kinase FGGY C-terminal" evidence="13">
    <location>
        <begin position="262"/>
        <end position="451"/>
    </location>
</feature>
<dbReference type="NCBIfam" id="TIGR01311">
    <property type="entry name" value="glycerol_kin"/>
    <property type="match status" value="1"/>
</dbReference>
<dbReference type="OrthoDB" id="9805576at2"/>
<feature type="binding site" evidence="10">
    <location>
        <position position="311"/>
    </location>
    <ligand>
        <name>ATP</name>
        <dbReference type="ChEBI" id="CHEBI:30616"/>
    </ligand>
</feature>
<evidence type="ECO:0000256" key="7">
    <source>
        <dbReference type="ARBA" id="ARBA00022840"/>
    </source>
</evidence>
<dbReference type="InterPro" id="IPR043129">
    <property type="entry name" value="ATPase_NBD"/>
</dbReference>
<evidence type="ECO:0000256" key="4">
    <source>
        <dbReference type="ARBA" id="ARBA00022741"/>
    </source>
</evidence>
<dbReference type="PANTHER" id="PTHR10196:SF69">
    <property type="entry name" value="GLYCEROL KINASE"/>
    <property type="match status" value="1"/>
</dbReference>
<dbReference type="RefSeq" id="WP_043908943.1">
    <property type="nucleotide sequence ID" value="NZ_JXZB01000001.1"/>
</dbReference>
<dbReference type="Pfam" id="PF00370">
    <property type="entry name" value="FGGY_N"/>
    <property type="match status" value="1"/>
</dbReference>
<dbReference type="InterPro" id="IPR000577">
    <property type="entry name" value="Carb_kinase_FGGY"/>
</dbReference>
<feature type="domain" description="Carbohydrate kinase FGGY N-terminal" evidence="12">
    <location>
        <begin position="5"/>
        <end position="252"/>
    </location>
</feature>
<evidence type="ECO:0000256" key="8">
    <source>
        <dbReference type="ARBA" id="ARBA00052101"/>
    </source>
</evidence>
<dbReference type="GO" id="GO:0004370">
    <property type="term" value="F:glycerol kinase activity"/>
    <property type="evidence" value="ECO:0007669"/>
    <property type="project" value="UniProtKB-UniRule"/>
</dbReference>
<dbReference type="EC" id="2.7.1.30" evidence="10"/>
<evidence type="ECO:0000256" key="6">
    <source>
        <dbReference type="ARBA" id="ARBA00022798"/>
    </source>
</evidence>
<evidence type="ECO:0000256" key="2">
    <source>
        <dbReference type="ARBA" id="ARBA00009156"/>
    </source>
</evidence>
<gene>
    <name evidence="10 14" type="primary">glpK</name>
    <name evidence="14" type="ORF">TR51_07045</name>
</gene>
<dbReference type="GO" id="GO:0005524">
    <property type="term" value="F:ATP binding"/>
    <property type="evidence" value="ECO:0007669"/>
    <property type="project" value="UniProtKB-UniRule"/>
</dbReference>
<evidence type="ECO:0000259" key="12">
    <source>
        <dbReference type="Pfam" id="PF00370"/>
    </source>
</evidence>
<feature type="binding site" evidence="10">
    <location>
        <position position="135"/>
    </location>
    <ligand>
        <name>glycerol</name>
        <dbReference type="ChEBI" id="CHEBI:17754"/>
    </ligand>
</feature>
<dbReference type="InterPro" id="IPR018483">
    <property type="entry name" value="Carb_kinase_FGGY_CS"/>
</dbReference>
<dbReference type="PIRSF" id="PIRSF000538">
    <property type="entry name" value="GlpK"/>
    <property type="match status" value="1"/>
</dbReference>
<feature type="binding site" evidence="10">
    <location>
        <position position="15"/>
    </location>
    <ligand>
        <name>ATP</name>
        <dbReference type="ChEBI" id="CHEBI:30616"/>
    </ligand>
</feature>
<dbReference type="CDD" id="cd07769">
    <property type="entry name" value="ASKHA_NBD_FGGY_GK"/>
    <property type="match status" value="1"/>
</dbReference>
<dbReference type="STRING" id="2064.TR51_07045"/>
<feature type="binding site" evidence="10">
    <location>
        <position position="246"/>
    </location>
    <ligand>
        <name>glycerol</name>
        <dbReference type="ChEBI" id="CHEBI:17754"/>
    </ligand>
</feature>
<name>A0A0D0NFM6_KITGR</name>
<feature type="binding site" evidence="10">
    <location>
        <position position="267"/>
    </location>
    <ligand>
        <name>ATP</name>
        <dbReference type="ChEBI" id="CHEBI:30616"/>
    </ligand>
</feature>
<feature type="binding site" evidence="10">
    <location>
        <position position="245"/>
    </location>
    <ligand>
        <name>glycerol</name>
        <dbReference type="ChEBI" id="CHEBI:17754"/>
    </ligand>
</feature>
<dbReference type="GO" id="GO:0005829">
    <property type="term" value="C:cytosol"/>
    <property type="evidence" value="ECO:0007669"/>
    <property type="project" value="UniProtKB-ARBA"/>
</dbReference>
<feature type="binding site" evidence="10">
    <location>
        <position position="245"/>
    </location>
    <ligand>
        <name>sn-glycerol 3-phosphate</name>
        <dbReference type="ChEBI" id="CHEBI:57597"/>
    </ligand>
</feature>
<dbReference type="AlphaFoldDB" id="A0A0D0NFM6"/>
<accession>A0A0D0NFM6</accession>
<protein>
    <recommendedName>
        <fullName evidence="10">Glycerol kinase</fullName>
        <ecNumber evidence="10">2.7.1.30</ecNumber>
    </recommendedName>
    <alternativeName>
        <fullName evidence="10">ATP:glycerol 3-phosphotransferase</fullName>
    </alternativeName>
    <alternativeName>
        <fullName evidence="10">Glycerokinase</fullName>
        <shortName evidence="10">GK</shortName>
    </alternativeName>
</protein>
<dbReference type="Pfam" id="PF02782">
    <property type="entry name" value="FGGY_C"/>
    <property type="match status" value="1"/>
</dbReference>
<dbReference type="SUPFAM" id="SSF53067">
    <property type="entry name" value="Actin-like ATPase domain"/>
    <property type="match status" value="2"/>
</dbReference>
<dbReference type="PROSITE" id="PS00445">
    <property type="entry name" value="FGGY_KINASES_2"/>
    <property type="match status" value="1"/>
</dbReference>
<feature type="binding site" evidence="10">
    <location>
        <position position="84"/>
    </location>
    <ligand>
        <name>glycerol</name>
        <dbReference type="ChEBI" id="CHEBI:17754"/>
    </ligand>
</feature>
<dbReference type="FunFam" id="3.30.420.40:FF:000007">
    <property type="entry name" value="Glycerol kinase"/>
    <property type="match status" value="1"/>
</dbReference>
<keyword evidence="3 10" id="KW-0808">Transferase</keyword>
<comment type="similarity">
    <text evidence="2 10 11">Belongs to the FGGY kinase family.</text>
</comment>
<evidence type="ECO:0000313" key="14">
    <source>
        <dbReference type="EMBL" id="KIQ67105.1"/>
    </source>
</evidence>
<feature type="binding site" evidence="10">
    <location>
        <position position="13"/>
    </location>
    <ligand>
        <name>sn-glycerol 3-phosphate</name>
        <dbReference type="ChEBI" id="CHEBI:57597"/>
    </ligand>
</feature>
<feature type="binding site" evidence="10">
    <location>
        <position position="17"/>
    </location>
    <ligand>
        <name>ADP</name>
        <dbReference type="ChEBI" id="CHEBI:456216"/>
    </ligand>
</feature>
<comment type="activity regulation">
    <text evidence="10">Inhibited by fructose 1,6-bisphosphate (FBP).</text>
</comment>
<dbReference type="Gene3D" id="3.30.420.40">
    <property type="match status" value="2"/>
</dbReference>
<comment type="pathway">
    <text evidence="1 10">Polyol metabolism; glycerol degradation via glycerol kinase pathway; sn-glycerol 3-phosphate from glycerol: step 1/1.</text>
</comment>
<keyword evidence="15" id="KW-1185">Reference proteome</keyword>
<feature type="binding site" evidence="10">
    <location>
        <position position="315"/>
    </location>
    <ligand>
        <name>ATP</name>
        <dbReference type="ChEBI" id="CHEBI:30616"/>
    </ligand>
</feature>
<feature type="binding site" evidence="10">
    <location>
        <position position="13"/>
    </location>
    <ligand>
        <name>ADP</name>
        <dbReference type="ChEBI" id="CHEBI:456216"/>
    </ligand>
</feature>
<dbReference type="UniPathway" id="UPA00618">
    <property type="reaction ID" value="UER00672"/>
</dbReference>